<dbReference type="AlphaFoldDB" id="A0A2P5HFG9"/>
<protein>
    <submittedName>
        <fullName evidence="1">Uncharacterized protein</fullName>
    </submittedName>
</protein>
<gene>
    <name evidence="1" type="ORF">DHEL01_v212624</name>
</gene>
<dbReference type="EMBL" id="MAVT02002834">
    <property type="protein sequence ID" value="POS68981.1"/>
    <property type="molecule type" value="Genomic_DNA"/>
</dbReference>
<name>A0A2P5HFG9_DIAHE</name>
<comment type="caution">
    <text evidence="1">The sequence shown here is derived from an EMBL/GenBank/DDBJ whole genome shotgun (WGS) entry which is preliminary data.</text>
</comment>
<evidence type="ECO:0000313" key="1">
    <source>
        <dbReference type="EMBL" id="POS68981.1"/>
    </source>
</evidence>
<sequence length="104" mass="11154">MGPPRSPLQIDLGMRMGLSSPRRASSCKPTIISALLRLVESVVVAGDLELAIPVPGGDEMPSRGPAGVLEAGRAAHVPLSNYWLLRTWQMVDSTWQMCDGRSAI</sequence>
<keyword evidence="2" id="KW-1185">Reference proteome</keyword>
<reference evidence="1" key="1">
    <citation type="submission" date="2017-09" db="EMBL/GenBank/DDBJ databases">
        <title>Polyketide synthases of a Diaporthe helianthi virulent isolate.</title>
        <authorList>
            <person name="Baroncelli R."/>
        </authorList>
    </citation>
    <scope>NUCLEOTIDE SEQUENCE [LARGE SCALE GENOMIC DNA]</scope>
    <source>
        <strain evidence="1">7/96</strain>
    </source>
</reference>
<dbReference type="Proteomes" id="UP000094444">
    <property type="component" value="Unassembled WGS sequence"/>
</dbReference>
<organism evidence="1 2">
    <name type="scientific">Diaporthe helianthi</name>
    <dbReference type="NCBI Taxonomy" id="158607"/>
    <lineage>
        <taxon>Eukaryota</taxon>
        <taxon>Fungi</taxon>
        <taxon>Dikarya</taxon>
        <taxon>Ascomycota</taxon>
        <taxon>Pezizomycotina</taxon>
        <taxon>Sordariomycetes</taxon>
        <taxon>Sordariomycetidae</taxon>
        <taxon>Diaporthales</taxon>
        <taxon>Diaporthaceae</taxon>
        <taxon>Diaporthe</taxon>
    </lineage>
</organism>
<evidence type="ECO:0000313" key="2">
    <source>
        <dbReference type="Proteomes" id="UP000094444"/>
    </source>
</evidence>
<accession>A0A2P5HFG9</accession>
<proteinExistence type="predicted"/>
<dbReference type="InParanoid" id="A0A2P5HFG9"/>